<evidence type="ECO:0000313" key="1">
    <source>
        <dbReference type="EMBL" id="CAG8775085.1"/>
    </source>
</evidence>
<protein>
    <submittedName>
        <fullName evidence="1">3139_t:CDS:1</fullName>
    </submittedName>
</protein>
<comment type="caution">
    <text evidence="1">The sequence shown here is derived from an EMBL/GenBank/DDBJ whole genome shotgun (WGS) entry which is preliminary data.</text>
</comment>
<organism evidence="1 2">
    <name type="scientific">Dentiscutata erythropus</name>
    <dbReference type="NCBI Taxonomy" id="1348616"/>
    <lineage>
        <taxon>Eukaryota</taxon>
        <taxon>Fungi</taxon>
        <taxon>Fungi incertae sedis</taxon>
        <taxon>Mucoromycota</taxon>
        <taxon>Glomeromycotina</taxon>
        <taxon>Glomeromycetes</taxon>
        <taxon>Diversisporales</taxon>
        <taxon>Gigasporaceae</taxon>
        <taxon>Dentiscutata</taxon>
    </lineage>
</organism>
<keyword evidence="2" id="KW-1185">Reference proteome</keyword>
<accession>A0A9N9JE95</accession>
<dbReference type="AlphaFoldDB" id="A0A9N9JE95"/>
<dbReference type="Proteomes" id="UP000789405">
    <property type="component" value="Unassembled WGS sequence"/>
</dbReference>
<dbReference type="OrthoDB" id="10390306at2759"/>
<evidence type="ECO:0000313" key="2">
    <source>
        <dbReference type="Proteomes" id="UP000789405"/>
    </source>
</evidence>
<reference evidence="1" key="1">
    <citation type="submission" date="2021-06" db="EMBL/GenBank/DDBJ databases">
        <authorList>
            <person name="Kallberg Y."/>
            <person name="Tangrot J."/>
            <person name="Rosling A."/>
        </authorList>
    </citation>
    <scope>NUCLEOTIDE SEQUENCE</scope>
    <source>
        <strain evidence="1">MA453B</strain>
    </source>
</reference>
<dbReference type="EMBL" id="CAJVPY010020317">
    <property type="protein sequence ID" value="CAG8775085.1"/>
    <property type="molecule type" value="Genomic_DNA"/>
</dbReference>
<proteinExistence type="predicted"/>
<sequence>MDQDYTSLKLECYHPKKLLVDEDAFIVHLHNINFCKYQKPINAKSLTNVPWLSGLNEPPTNESSSEKVTKTIASRVKGGKQRKATTTTRSYILLKDRSKVTDLAKKALNQDKNTDVFDLSTL</sequence>
<name>A0A9N9JE95_9GLOM</name>
<gene>
    <name evidence="1" type="ORF">DERYTH_LOCUS19070</name>
</gene>